<dbReference type="EMBL" id="GITU01000537">
    <property type="protein sequence ID" value="MBC1169240.1"/>
    <property type="molecule type" value="Transcribed_RNA"/>
</dbReference>
<dbReference type="SUPFAM" id="SSF50447">
    <property type="entry name" value="Translation proteins"/>
    <property type="match status" value="1"/>
</dbReference>
<feature type="binding site" evidence="15">
    <location>
        <position position="753"/>
    </location>
    <ligand>
        <name>Zn(2+)</name>
        <dbReference type="ChEBI" id="CHEBI:29105"/>
    </ligand>
</feature>
<dbReference type="Gene3D" id="3.30.980.10">
    <property type="entry name" value="Threonyl-trna Synthetase, Chain A, domain 2"/>
    <property type="match status" value="1"/>
</dbReference>
<comment type="function">
    <text evidence="15">Catalyzes the attachment of alanine to tRNA(Ala) in a two-step reaction: alanine is first activated by ATP to form Ala-AMP and then transferred to the acceptor end of tRNA(Ala). Also edits incorrectly charged tRNA(Ala) via its editing domain.</text>
</comment>
<dbReference type="HAMAP" id="MF_00036_B">
    <property type="entry name" value="Ala_tRNA_synth_B"/>
    <property type="match status" value="1"/>
</dbReference>
<evidence type="ECO:0000256" key="3">
    <source>
        <dbReference type="ARBA" id="ARBA00017959"/>
    </source>
</evidence>
<dbReference type="AlphaFoldDB" id="A0A1B0CM04"/>
<evidence type="ECO:0000256" key="15">
    <source>
        <dbReference type="HAMAP-Rule" id="MF_03133"/>
    </source>
</evidence>
<keyword evidence="7 15" id="KW-0547">Nucleotide-binding</keyword>
<dbReference type="InterPro" id="IPR002318">
    <property type="entry name" value="Ala-tRNA-lgiase_IIc"/>
</dbReference>
<comment type="catalytic activity">
    <reaction evidence="14 15">
        <text>tRNA(Ala) + L-alanine + ATP = L-alanyl-tRNA(Ala) + AMP + diphosphate</text>
        <dbReference type="Rhea" id="RHEA:12540"/>
        <dbReference type="Rhea" id="RHEA-COMP:9657"/>
        <dbReference type="Rhea" id="RHEA-COMP:9923"/>
        <dbReference type="ChEBI" id="CHEBI:30616"/>
        <dbReference type="ChEBI" id="CHEBI:33019"/>
        <dbReference type="ChEBI" id="CHEBI:57972"/>
        <dbReference type="ChEBI" id="CHEBI:78442"/>
        <dbReference type="ChEBI" id="CHEBI:78497"/>
        <dbReference type="ChEBI" id="CHEBI:456215"/>
        <dbReference type="EC" id="6.1.1.7"/>
    </reaction>
</comment>
<dbReference type="PRINTS" id="PR00980">
    <property type="entry name" value="TRNASYNTHALA"/>
</dbReference>
<evidence type="ECO:0000313" key="18">
    <source>
        <dbReference type="EnsemblMetazoa" id="LLOJ005692-PA"/>
    </source>
</evidence>
<keyword evidence="8 15" id="KW-0862">Zinc</keyword>
<feature type="binding site" evidence="15">
    <location>
        <position position="645"/>
    </location>
    <ligand>
        <name>Zn(2+)</name>
        <dbReference type="ChEBI" id="CHEBI:29105"/>
    </ligand>
</feature>
<dbReference type="VEuPathDB" id="VectorBase:LLONM1_005622"/>
<dbReference type="InterPro" id="IPR009000">
    <property type="entry name" value="Transl_B-barrel_sf"/>
</dbReference>
<dbReference type="Pfam" id="PF07973">
    <property type="entry name" value="tRNA_SAD"/>
    <property type="match status" value="1"/>
</dbReference>
<dbReference type="InterPro" id="IPR018165">
    <property type="entry name" value="Ala-tRNA-synth_IIc_core"/>
</dbReference>
<evidence type="ECO:0000256" key="10">
    <source>
        <dbReference type="ARBA" id="ARBA00022884"/>
    </source>
</evidence>
<dbReference type="EnsemblMetazoa" id="LLOJ005692-RA">
    <property type="protein sequence ID" value="LLOJ005692-PA"/>
    <property type="gene ID" value="LLOJ005692"/>
</dbReference>
<evidence type="ECO:0000256" key="1">
    <source>
        <dbReference type="ARBA" id="ARBA00008429"/>
    </source>
</evidence>
<reference evidence="17" key="2">
    <citation type="journal article" date="2020" name="BMC">
        <title>Leishmania infection induces a limited differential gene expression in the sand fly midgut.</title>
        <authorList>
            <person name="Coutinho-Abreu I.V."/>
            <person name="Serafim T.D."/>
            <person name="Meneses C."/>
            <person name="Kamhawi S."/>
            <person name="Oliveira F."/>
            <person name="Valenzuela J.G."/>
        </authorList>
    </citation>
    <scope>NUCLEOTIDE SEQUENCE</scope>
    <source>
        <strain evidence="17">Jacobina</strain>
        <tissue evidence="17">Midgut</tissue>
    </source>
</reference>
<comment type="similarity">
    <text evidence="1">Belongs to the class-II aminoacyl-tRNA synthetase family. Alax-L subfamily.</text>
</comment>
<evidence type="ECO:0000256" key="5">
    <source>
        <dbReference type="ARBA" id="ARBA00022598"/>
    </source>
</evidence>
<dbReference type="GO" id="GO:0006419">
    <property type="term" value="P:alanyl-tRNA aminoacylation"/>
    <property type="evidence" value="ECO:0007669"/>
    <property type="project" value="InterPro"/>
</dbReference>
<dbReference type="VEuPathDB" id="VectorBase:LLOJ005692"/>
<dbReference type="PROSITE" id="PS50860">
    <property type="entry name" value="AA_TRNA_LIGASE_II_ALA"/>
    <property type="match status" value="1"/>
</dbReference>
<evidence type="ECO:0000256" key="2">
    <source>
        <dbReference type="ARBA" id="ARBA00013168"/>
    </source>
</evidence>
<dbReference type="GO" id="GO:0005739">
    <property type="term" value="C:mitochondrion"/>
    <property type="evidence" value="ECO:0007669"/>
    <property type="project" value="TreeGrafter"/>
</dbReference>
<reference evidence="19" key="1">
    <citation type="submission" date="2012-05" db="EMBL/GenBank/DDBJ databases">
        <title>Whole Genome Assembly of Lutzomyia longipalpis.</title>
        <authorList>
            <person name="Richards S."/>
            <person name="Qu C."/>
            <person name="Dillon R."/>
            <person name="Worley K."/>
            <person name="Scherer S."/>
            <person name="Batterton M."/>
            <person name="Taylor A."/>
            <person name="Hawes A."/>
            <person name="Hernandez B."/>
            <person name="Kovar C."/>
            <person name="Mandapat C."/>
            <person name="Pham C."/>
            <person name="Qu C."/>
            <person name="Jing C."/>
            <person name="Bess C."/>
            <person name="Bandaranaike D."/>
            <person name="Ngo D."/>
            <person name="Ongeri F."/>
            <person name="Arias F."/>
            <person name="Lara F."/>
            <person name="Weissenberger G."/>
            <person name="Kamau G."/>
            <person name="Han H."/>
            <person name="Shen H."/>
            <person name="Dinh H."/>
            <person name="Khalil I."/>
            <person name="Jones J."/>
            <person name="Shafer J."/>
            <person name="Jayaseelan J."/>
            <person name="Quiroz J."/>
            <person name="Blankenburg K."/>
            <person name="Nguyen L."/>
            <person name="Jackson L."/>
            <person name="Francisco L."/>
            <person name="Tang L.-Y."/>
            <person name="Pu L.-L."/>
            <person name="Perales L."/>
            <person name="Lorensuhewa L."/>
            <person name="Munidasa M."/>
            <person name="Coyle M."/>
            <person name="Taylor M."/>
            <person name="Puazo M."/>
            <person name="Firestine M."/>
            <person name="Scheel M."/>
            <person name="Javaid M."/>
            <person name="Wang M."/>
            <person name="Li M."/>
            <person name="Tabassum N."/>
            <person name="Saada N."/>
            <person name="Osuji N."/>
            <person name="Aqrawi P."/>
            <person name="Fu Q."/>
            <person name="Thornton R."/>
            <person name="Raj R."/>
            <person name="Goodspeed R."/>
            <person name="Mata R."/>
            <person name="Najjar R."/>
            <person name="Gubbala S."/>
            <person name="Lee S."/>
            <person name="Denson S."/>
            <person name="Patil S."/>
            <person name="Macmil S."/>
            <person name="Qi S."/>
            <person name="Matskevitch T."/>
            <person name="Palculict T."/>
            <person name="Mathew T."/>
            <person name="Vee V."/>
            <person name="Velamala V."/>
            <person name="Korchina V."/>
            <person name="Cai W."/>
            <person name="Liu W."/>
            <person name="Dai W."/>
            <person name="Zou X."/>
            <person name="Zhu Y."/>
            <person name="Zhang Y."/>
            <person name="Wu Y.-Q."/>
            <person name="Xin Y."/>
            <person name="Nazarath L."/>
            <person name="Kovar C."/>
            <person name="Han Y."/>
            <person name="Muzny D."/>
            <person name="Gibbs R."/>
        </authorList>
    </citation>
    <scope>NUCLEOTIDE SEQUENCE [LARGE SCALE GENOMIC DNA]</scope>
    <source>
        <strain evidence="19">Jacobina</strain>
    </source>
</reference>
<name>A0A1B0CM04_LUTLO</name>
<dbReference type="GO" id="GO:0005524">
    <property type="term" value="F:ATP binding"/>
    <property type="evidence" value="ECO:0007669"/>
    <property type="project" value="UniProtKB-UniRule"/>
</dbReference>
<keyword evidence="5 15" id="KW-0436">Ligase</keyword>
<dbReference type="Proteomes" id="UP000092461">
    <property type="component" value="Unassembled WGS sequence"/>
</dbReference>
<keyword evidence="19" id="KW-1185">Reference proteome</keyword>
<dbReference type="InterPro" id="IPR050058">
    <property type="entry name" value="Ala-tRNA_ligase"/>
</dbReference>
<dbReference type="CDD" id="cd00673">
    <property type="entry name" value="AlaRS_core"/>
    <property type="match status" value="1"/>
</dbReference>
<feature type="domain" description="Alanyl-transfer RNA synthetases family profile" evidence="16">
    <location>
        <begin position="25"/>
        <end position="796"/>
    </location>
</feature>
<evidence type="ECO:0000313" key="17">
    <source>
        <dbReference type="EMBL" id="MBC1169240.1"/>
    </source>
</evidence>
<protein>
    <recommendedName>
        <fullName evidence="3">Alanine--tRNA ligase</fullName>
        <ecNumber evidence="2">6.1.1.7</ecNumber>
    </recommendedName>
    <alternativeName>
        <fullName evidence="13">Alanyl-tRNA synthetase</fullName>
    </alternativeName>
</protein>
<dbReference type="Gene3D" id="3.30.930.10">
    <property type="entry name" value="Bira Bifunctional Protein, Domain 2"/>
    <property type="match status" value="1"/>
</dbReference>
<dbReference type="EC" id="6.1.1.7" evidence="2"/>
<dbReference type="SUPFAM" id="SSF101353">
    <property type="entry name" value="Putative anticodon-binding domain of alanyl-tRNA synthetase (AlaRS)"/>
    <property type="match status" value="1"/>
</dbReference>
<comment type="subunit">
    <text evidence="15">Monomer.</text>
</comment>
<dbReference type="FunFam" id="3.30.930.10:FF:000011">
    <property type="entry name" value="Alanine--tRNA ligase, cytoplasmic"/>
    <property type="match status" value="1"/>
</dbReference>
<evidence type="ECO:0000256" key="9">
    <source>
        <dbReference type="ARBA" id="ARBA00022840"/>
    </source>
</evidence>
<dbReference type="InterPro" id="IPR018164">
    <property type="entry name" value="Ala-tRNA-synth_IIc_N"/>
</dbReference>
<comment type="domain">
    <text evidence="15">Consists of three domains; the N-terminal catalytic domain, the editing domain and the C-terminal C-Ala domain. The editing domain removes incorrectly charged amino acids, while the C-Ala domain, along with tRNA(Ala), serves as a bridge to cooperatively bring together the editing and aminoacylation centers thus stimulating deacylation of misacylated tRNAs.</text>
</comment>
<dbReference type="GO" id="GO:0008270">
    <property type="term" value="F:zinc ion binding"/>
    <property type="evidence" value="ECO:0007669"/>
    <property type="project" value="UniProtKB-UniRule"/>
</dbReference>
<feature type="binding site" evidence="15">
    <location>
        <position position="757"/>
    </location>
    <ligand>
        <name>Zn(2+)</name>
        <dbReference type="ChEBI" id="CHEBI:29105"/>
    </ligand>
</feature>
<dbReference type="GO" id="GO:0002161">
    <property type="term" value="F:aminoacyl-tRNA deacylase activity"/>
    <property type="evidence" value="ECO:0007669"/>
    <property type="project" value="TreeGrafter"/>
</dbReference>
<dbReference type="InterPro" id="IPR023033">
    <property type="entry name" value="Ala_tRNA_ligase_euk/bac"/>
</dbReference>
<dbReference type="PANTHER" id="PTHR11777">
    <property type="entry name" value="ALANYL-TRNA SYNTHETASE"/>
    <property type="match status" value="1"/>
</dbReference>
<evidence type="ECO:0000256" key="11">
    <source>
        <dbReference type="ARBA" id="ARBA00022917"/>
    </source>
</evidence>
<reference evidence="18" key="3">
    <citation type="submission" date="2020-05" db="UniProtKB">
        <authorList>
            <consortium name="EnsemblMetazoa"/>
        </authorList>
    </citation>
    <scope>IDENTIFICATION</scope>
    <source>
        <strain evidence="18">Jacobina</strain>
    </source>
</reference>
<keyword evidence="4 15" id="KW-0820">tRNA-binding</keyword>
<dbReference type="SUPFAM" id="SSF55681">
    <property type="entry name" value="Class II aaRS and biotin synthetases"/>
    <property type="match status" value="1"/>
</dbReference>
<dbReference type="EMBL" id="AJWK01017984">
    <property type="status" value="NOT_ANNOTATED_CDS"/>
    <property type="molecule type" value="Genomic_DNA"/>
</dbReference>
<dbReference type="InterPro" id="IPR018162">
    <property type="entry name" value="Ala-tRNA-ligase_IIc_anticod-bd"/>
</dbReference>
<evidence type="ECO:0000256" key="4">
    <source>
        <dbReference type="ARBA" id="ARBA00022555"/>
    </source>
</evidence>
<keyword evidence="10 15" id="KW-0694">RNA-binding</keyword>
<dbReference type="GO" id="GO:0000049">
    <property type="term" value="F:tRNA binding"/>
    <property type="evidence" value="ECO:0007669"/>
    <property type="project" value="UniProtKB-KW"/>
</dbReference>
<evidence type="ECO:0000313" key="19">
    <source>
        <dbReference type="Proteomes" id="UP000092461"/>
    </source>
</evidence>
<dbReference type="Pfam" id="PF01411">
    <property type="entry name" value="tRNA-synt_2c"/>
    <property type="match status" value="2"/>
</dbReference>
<evidence type="ECO:0000256" key="14">
    <source>
        <dbReference type="ARBA" id="ARBA00048300"/>
    </source>
</evidence>
<keyword evidence="11 15" id="KW-0648">Protein biosynthesis</keyword>
<dbReference type="InterPro" id="IPR045864">
    <property type="entry name" value="aa-tRNA-synth_II/BPL/LPL"/>
</dbReference>
<feature type="binding site" evidence="15">
    <location>
        <position position="641"/>
    </location>
    <ligand>
        <name>Zn(2+)</name>
        <dbReference type="ChEBI" id="CHEBI:29105"/>
    </ligand>
</feature>
<dbReference type="PANTHER" id="PTHR11777:SF39">
    <property type="entry name" value="ALANINE--TRNA LIGASE, MITOCHONDRIAL"/>
    <property type="match status" value="1"/>
</dbReference>
<keyword evidence="12 15" id="KW-0030">Aminoacyl-tRNA synthetase</keyword>
<dbReference type="InterPro" id="IPR012947">
    <property type="entry name" value="tRNA_SAD"/>
</dbReference>
<sequence length="961" mass="108556">MQVNSRRVCDVFRRHYTSGVSGKTATAKYVRQQFLDFFISTNRHSFIRSSPVVPFCDPTLPFVNAGMNQFKGVLLGREAPPQRRVANSQKCIRVGGKHNDLNVVGTDGYHHTFFEMLGNWSFGDYFKEEACRMAWSLITGPLRINPQRLYVTYFGGNERLGLPADTECREIWQSIGVPAERILPFGMEENFWEMGQTGPCGPCTEIHIDHTLRGENRALSVNLGLADLTELWNIVFIQYNREEDGTMSSLPERHVDTGMGFERLVAIQQGCRSNYDTDLFTPLFRAIENTAKCDPYRGAFSATAASYHLDTAYRIIADHSRMILACLADGMIPDQKLRRILRRTLLISERSFCQKRLLDEVIPRVAEILGDTYPEMQSRLGDALQIVRHEGEIFDHLRQSSSQDVKKLIRDFPHLEELDVLDSPGFVLAFEELQKHKMHFKVASSGLPIVPSDMLFKFYSTYGLDRDTLEHLACLEKLHIDMRAFEEHLRVAKRKTLLSRRGSQKILPDLAKIPETDTTPKYEYSYDRDHHVYRVPAVEARVLAILVDRDCVKEVKELPDGETVAIAVDRSNFYVESGGQEGDFGTCTLADGTEMPIRGVENVQNHLLHAIVWKNGARIGLGDKIVLNVNTEARSGNILHHTATHLLNAAVRKITDGVVYQRSSSVMSSGMKMEFGVYGEKKLDVESLVKVEGVVRSAIVNEIPLEISTIDAQELLRRNQEVTMVPGEIYPDRGLRLVEIVHKGGDFTSRELCCGTHARNTRELEEFCITNVKSVGRVSYVVSAVAGKAAIKAQETGRQMSEDVQVIQRDLETGKQQIEHLEARILNNIARKIRTVTRESLKEFIEIEMKNVLDDNPPHLSPFIVHFLSSASLMESVSLSKATRLCPDRPILDFITKEFTADQWVREVAQVFNSSYAAPKGQDGALVCNMKGKKIKFSAVDTQLETALTFARDYASKFMPR</sequence>
<dbReference type="InterPro" id="IPR018163">
    <property type="entry name" value="Thr/Ala-tRNA-synth_IIc_edit"/>
</dbReference>
<comment type="cofactor">
    <cofactor evidence="15">
        <name>Zn(2+)</name>
        <dbReference type="ChEBI" id="CHEBI:29105"/>
    </cofactor>
    <text evidence="15">Binds 1 zinc ion per subunit.</text>
</comment>
<evidence type="ECO:0000256" key="13">
    <source>
        <dbReference type="ARBA" id="ARBA00032577"/>
    </source>
</evidence>
<evidence type="ECO:0000256" key="8">
    <source>
        <dbReference type="ARBA" id="ARBA00022833"/>
    </source>
</evidence>
<proteinExistence type="inferred from homology"/>
<dbReference type="GO" id="GO:0004813">
    <property type="term" value="F:alanine-tRNA ligase activity"/>
    <property type="evidence" value="ECO:0007669"/>
    <property type="project" value="UniProtKB-UniRule"/>
</dbReference>
<dbReference type="Gene3D" id="2.40.30.130">
    <property type="match status" value="1"/>
</dbReference>
<dbReference type="SUPFAM" id="SSF55186">
    <property type="entry name" value="ThrRS/AlaRS common domain"/>
    <property type="match status" value="1"/>
</dbReference>
<evidence type="ECO:0000256" key="7">
    <source>
        <dbReference type="ARBA" id="ARBA00022741"/>
    </source>
</evidence>
<evidence type="ECO:0000256" key="6">
    <source>
        <dbReference type="ARBA" id="ARBA00022723"/>
    </source>
</evidence>
<keyword evidence="9 15" id="KW-0067">ATP-binding</keyword>
<dbReference type="FunFam" id="3.30.980.10:FF:000004">
    <property type="entry name" value="Alanine--tRNA ligase, cytoplasmic"/>
    <property type="match status" value="1"/>
</dbReference>
<accession>A0A1B0CM04</accession>
<evidence type="ECO:0000259" key="16">
    <source>
        <dbReference type="PROSITE" id="PS50860"/>
    </source>
</evidence>
<keyword evidence="6 15" id="KW-0479">Metal-binding</keyword>
<evidence type="ECO:0000256" key="12">
    <source>
        <dbReference type="ARBA" id="ARBA00023146"/>
    </source>
</evidence>
<dbReference type="SMART" id="SM00863">
    <property type="entry name" value="tRNA_SAD"/>
    <property type="match status" value="1"/>
</dbReference>
<organism evidence="18 19">
    <name type="scientific">Lutzomyia longipalpis</name>
    <name type="common">Sand fly</name>
    <dbReference type="NCBI Taxonomy" id="7200"/>
    <lineage>
        <taxon>Eukaryota</taxon>
        <taxon>Metazoa</taxon>
        <taxon>Ecdysozoa</taxon>
        <taxon>Arthropoda</taxon>
        <taxon>Hexapoda</taxon>
        <taxon>Insecta</taxon>
        <taxon>Pterygota</taxon>
        <taxon>Neoptera</taxon>
        <taxon>Endopterygota</taxon>
        <taxon>Diptera</taxon>
        <taxon>Nematocera</taxon>
        <taxon>Psychodoidea</taxon>
        <taxon>Psychodidae</taxon>
        <taxon>Lutzomyia</taxon>
        <taxon>Lutzomyia</taxon>
    </lineage>
</organism>